<proteinExistence type="predicted"/>
<keyword evidence="2" id="KW-0812">Transmembrane</keyword>
<keyword evidence="2" id="KW-0472">Membrane</keyword>
<keyword evidence="4" id="KW-1185">Reference proteome</keyword>
<protein>
    <submittedName>
        <fullName evidence="3">Uncharacterized protein</fullName>
    </submittedName>
</protein>
<reference evidence="3" key="1">
    <citation type="submission" date="2023-01" db="EMBL/GenBank/DDBJ databases">
        <title>The chitinases involved in constricting ring structure development in the nematode-trapping fungus Drechslerella dactyloides.</title>
        <authorList>
            <person name="Wang R."/>
            <person name="Zhang L."/>
            <person name="Tang P."/>
            <person name="Li S."/>
            <person name="Liang L."/>
        </authorList>
    </citation>
    <scope>NUCLEOTIDE SEQUENCE</scope>
    <source>
        <strain evidence="3">YMF1.00031</strain>
    </source>
</reference>
<evidence type="ECO:0000313" key="4">
    <source>
        <dbReference type="Proteomes" id="UP001221413"/>
    </source>
</evidence>
<dbReference type="Proteomes" id="UP001221413">
    <property type="component" value="Unassembled WGS sequence"/>
</dbReference>
<comment type="caution">
    <text evidence="3">The sequence shown here is derived from an EMBL/GenBank/DDBJ whole genome shotgun (WGS) entry which is preliminary data.</text>
</comment>
<evidence type="ECO:0000256" key="1">
    <source>
        <dbReference type="SAM" id="MobiDB-lite"/>
    </source>
</evidence>
<dbReference type="EMBL" id="JAQGDS010000002">
    <property type="protein sequence ID" value="KAJ6262993.1"/>
    <property type="molecule type" value="Genomic_DNA"/>
</dbReference>
<evidence type="ECO:0000313" key="3">
    <source>
        <dbReference type="EMBL" id="KAJ6262993.1"/>
    </source>
</evidence>
<feature type="compositionally biased region" description="Low complexity" evidence="1">
    <location>
        <begin position="14"/>
        <end position="34"/>
    </location>
</feature>
<organism evidence="3 4">
    <name type="scientific">Drechslerella dactyloides</name>
    <name type="common">Nematode-trapping fungus</name>
    <name type="synonym">Arthrobotrys dactyloides</name>
    <dbReference type="NCBI Taxonomy" id="74499"/>
    <lineage>
        <taxon>Eukaryota</taxon>
        <taxon>Fungi</taxon>
        <taxon>Dikarya</taxon>
        <taxon>Ascomycota</taxon>
        <taxon>Pezizomycotina</taxon>
        <taxon>Orbiliomycetes</taxon>
        <taxon>Orbiliales</taxon>
        <taxon>Orbiliaceae</taxon>
        <taxon>Drechslerella</taxon>
    </lineage>
</organism>
<gene>
    <name evidence="3" type="ORF">Dda_1551</name>
</gene>
<feature type="compositionally biased region" description="Polar residues" evidence="1">
    <location>
        <begin position="232"/>
        <end position="248"/>
    </location>
</feature>
<sequence length="434" mass="49252">MPSSMTLRSRRRAISSSVSAESSSRAASPRPGARTTPIDLTDPVEMDFEEILRTPSPLSGSNDDDDFDESFEWTARPSLQQYVTRLKFQREQPDTLKTERWKSTRQLTDYLGLEPEEHNTFTNVIYRLIDGDEFIRRFDGKTTPGYKKDRVCGTLTRHMFDSLDGKIIRKIAALPHKDEEIGYALWKYFLDRRNGGRSRETYQERKTLQEDEAAESGLLREIHGKKRRGRQGVQSCNSSPGTFGISTPLKSTIADKDVEDYIARGISPIRREIQPMQRDIADIQTTQTEILDILQTPVSSRISPFLRFGETPATSSGRCQQYQLDQAPSPFGPRNQNVESSQFVTALRQIIVDGDKAVGLETRREMDKIRAKIDILSRNQAQGQRDNQKHRQVVIGLTIIILPVLVLILFQLCTISSVLVGKGTESHFDTVPFL</sequence>
<evidence type="ECO:0000256" key="2">
    <source>
        <dbReference type="SAM" id="Phobius"/>
    </source>
</evidence>
<dbReference type="AlphaFoldDB" id="A0AAD6J1X6"/>
<name>A0AAD6J1X6_DREDA</name>
<feature type="transmembrane region" description="Helical" evidence="2">
    <location>
        <begin position="393"/>
        <end position="420"/>
    </location>
</feature>
<keyword evidence="2" id="KW-1133">Transmembrane helix</keyword>
<feature type="region of interest" description="Disordered" evidence="1">
    <location>
        <begin position="1"/>
        <end position="44"/>
    </location>
</feature>
<feature type="region of interest" description="Disordered" evidence="1">
    <location>
        <begin position="226"/>
        <end position="248"/>
    </location>
</feature>
<accession>A0AAD6J1X6</accession>